<name>A0ABP9WXY2_9CHLR</name>
<proteinExistence type="predicted"/>
<evidence type="ECO:0000256" key="4">
    <source>
        <dbReference type="ARBA" id="ARBA00023136"/>
    </source>
</evidence>
<feature type="transmembrane region" description="Helical" evidence="5">
    <location>
        <begin position="62"/>
        <end position="81"/>
    </location>
</feature>
<evidence type="ECO:0000256" key="5">
    <source>
        <dbReference type="SAM" id="Phobius"/>
    </source>
</evidence>
<keyword evidence="4 5" id="KW-0472">Membrane</keyword>
<reference evidence="7 8" key="1">
    <citation type="submission" date="2024-02" db="EMBL/GenBank/DDBJ databases">
        <title>Herpetosiphon gulosus NBRC 112829.</title>
        <authorList>
            <person name="Ichikawa N."/>
            <person name="Katano-Makiyama Y."/>
            <person name="Hidaka K."/>
        </authorList>
    </citation>
    <scope>NUCLEOTIDE SEQUENCE [LARGE SCALE GENOMIC DNA]</scope>
    <source>
        <strain evidence="7 8">NBRC 112829</strain>
    </source>
</reference>
<keyword evidence="2 5" id="KW-0812">Transmembrane</keyword>
<gene>
    <name evidence="7" type="ORF">Hgul01_00802</name>
</gene>
<accession>A0ABP9WXY2</accession>
<evidence type="ECO:0000256" key="1">
    <source>
        <dbReference type="ARBA" id="ARBA00004141"/>
    </source>
</evidence>
<organism evidence="7 8">
    <name type="scientific">Herpetosiphon gulosus</name>
    <dbReference type="NCBI Taxonomy" id="1973496"/>
    <lineage>
        <taxon>Bacteria</taxon>
        <taxon>Bacillati</taxon>
        <taxon>Chloroflexota</taxon>
        <taxon>Chloroflexia</taxon>
        <taxon>Herpetosiphonales</taxon>
        <taxon>Herpetosiphonaceae</taxon>
        <taxon>Herpetosiphon</taxon>
    </lineage>
</organism>
<feature type="transmembrane region" description="Helical" evidence="5">
    <location>
        <begin position="31"/>
        <end position="53"/>
    </location>
</feature>
<evidence type="ECO:0000256" key="2">
    <source>
        <dbReference type="ARBA" id="ARBA00022692"/>
    </source>
</evidence>
<evidence type="ECO:0000313" key="7">
    <source>
        <dbReference type="EMBL" id="GAA5527020.1"/>
    </source>
</evidence>
<keyword evidence="8" id="KW-1185">Reference proteome</keyword>
<evidence type="ECO:0000259" key="6">
    <source>
        <dbReference type="Pfam" id="PF06271"/>
    </source>
</evidence>
<protein>
    <recommendedName>
        <fullName evidence="6">RDD domain-containing protein</fullName>
    </recommendedName>
</protein>
<comment type="subcellular location">
    <subcellularLocation>
        <location evidence="1">Membrane</location>
        <topology evidence="1">Multi-pass membrane protein</topology>
    </subcellularLocation>
</comment>
<dbReference type="RefSeq" id="WP_345720653.1">
    <property type="nucleotide sequence ID" value="NZ_BAABRU010000002.1"/>
</dbReference>
<keyword evidence="3 5" id="KW-1133">Transmembrane helix</keyword>
<sequence>MIDNRGSDRYIIDTPESIEFGYDVAGIGTRFVAAVIDTAFFSILLFIAQRVYIGTDNNPSDLAYRIFFFFCIFTVLVYYIAFERFWNGQTPGKRLLGIRVVQEAGKPLTFTGSLIRNLLRLIDFVPAYYSTGLLTMLIDKRARRLGDLAASTFVVRDRQRVTLEMLLQSTRDDKVASALKDSGATLPNITALRSNDMDLVQNFLLRRAVLAPDRRLRIATQLAYALFGRLGYSVPGDPEQFLQQATDQYVLLRAQSLQQAASAPVPVNPYDGHRG</sequence>
<comment type="caution">
    <text evidence="7">The sequence shown here is derived from an EMBL/GenBank/DDBJ whole genome shotgun (WGS) entry which is preliminary data.</text>
</comment>
<evidence type="ECO:0000256" key="3">
    <source>
        <dbReference type="ARBA" id="ARBA00022989"/>
    </source>
</evidence>
<feature type="domain" description="RDD" evidence="6">
    <location>
        <begin position="24"/>
        <end position="150"/>
    </location>
</feature>
<dbReference type="EMBL" id="BAABRU010000002">
    <property type="protein sequence ID" value="GAA5527020.1"/>
    <property type="molecule type" value="Genomic_DNA"/>
</dbReference>
<dbReference type="PANTHER" id="PTHR38480:SF1">
    <property type="entry name" value="SLR0254 PROTEIN"/>
    <property type="match status" value="1"/>
</dbReference>
<dbReference type="InterPro" id="IPR010432">
    <property type="entry name" value="RDD"/>
</dbReference>
<dbReference type="Pfam" id="PF06271">
    <property type="entry name" value="RDD"/>
    <property type="match status" value="1"/>
</dbReference>
<dbReference type="Proteomes" id="UP001428290">
    <property type="component" value="Unassembled WGS sequence"/>
</dbReference>
<evidence type="ECO:0000313" key="8">
    <source>
        <dbReference type="Proteomes" id="UP001428290"/>
    </source>
</evidence>
<dbReference type="PANTHER" id="PTHR38480">
    <property type="entry name" value="SLR0254 PROTEIN"/>
    <property type="match status" value="1"/>
</dbReference>